<dbReference type="InterPro" id="IPR003734">
    <property type="entry name" value="DUF155"/>
</dbReference>
<gene>
    <name evidence="4" type="ORF">A4X09_0g1139</name>
</gene>
<feature type="region of interest" description="Disordered" evidence="2">
    <location>
        <begin position="32"/>
        <end position="99"/>
    </location>
</feature>
<dbReference type="PANTHER" id="PTHR16255">
    <property type="entry name" value="REQUIRED FOR MEIOTIC NUCLEAR DIVISION PROTEIN 1 HOMOLOG"/>
    <property type="match status" value="1"/>
</dbReference>
<feature type="domain" description="DUF155" evidence="3">
    <location>
        <begin position="391"/>
        <end position="465"/>
    </location>
</feature>
<evidence type="ECO:0000259" key="3">
    <source>
        <dbReference type="Pfam" id="PF02582"/>
    </source>
</evidence>
<feature type="region of interest" description="Disordered" evidence="2">
    <location>
        <begin position="295"/>
        <end position="330"/>
    </location>
</feature>
<evidence type="ECO:0000256" key="1">
    <source>
        <dbReference type="ARBA" id="ARBA00008306"/>
    </source>
</evidence>
<dbReference type="PANTHER" id="PTHR16255:SF1">
    <property type="entry name" value="REQUIRED FOR MEIOTIC NUCLEAR DIVISION PROTEIN 1 HOMOLOG"/>
    <property type="match status" value="1"/>
</dbReference>
<sequence length="570" mass="62575">MASRRLFLNALSRQQRTSTVSLRPITTSTAINHEHSQQQQQQQRAKSEALSRTRSKIPTAKAKAALASRAQLSPLTTPPPSLPPQPQPKHRTDTTEDHPLPEVIAYSTAQAYDFSILARSNRLPQGWSFLEEGDVIHIPHWPISSSSSSDHLHSTSSAALPSYNSAPLPGETFIFRSGAYVTWGLTEDQAKRFHRAVIRGRPANDSSSSSSSSARSTSSSSLPFSFTSSSSPNSKNRNKSNNLSSSGSSNARETTGGVEVGAYNQIGDEAMEYLIRDDQPTRVVGDLIVLGYKPRLHGDEPSSEPDSAPGPSTNNNNSPHGTAADGSDSSTYAPWSPLLARLSFSLGLARSARLTTQESSLDMFMLNPSSSSTNTLGAQPTHPGSARIPLSDIPRELERTGRVPLGRKEVIKRMGKLLRLRLEANLDVEESFLDDNAFWENERLQHHYESICRALDIDRRFKAFNEKLDHVESLLSTLRALLTESSTHRMELIIIILIAIEVLNAFFGHSHSHEHHHHPVYEGGEALEDRVERAEEDGRVSSRGWGYLPSVSGLWRWATSSSPSVSPSSA</sequence>
<accession>A0A8X7NEY7</accession>
<dbReference type="AlphaFoldDB" id="A0A8X7NEY7"/>
<evidence type="ECO:0000313" key="5">
    <source>
        <dbReference type="Proteomes" id="UP000078113"/>
    </source>
</evidence>
<feature type="compositionally biased region" description="Basic and acidic residues" evidence="2">
    <location>
        <begin position="90"/>
        <end position="99"/>
    </location>
</feature>
<dbReference type="Pfam" id="PF02582">
    <property type="entry name" value="DUF155"/>
    <property type="match status" value="2"/>
</dbReference>
<comment type="similarity">
    <text evidence="1">Belongs to the RMD1/sif2 family.</text>
</comment>
<reference evidence="4" key="2">
    <citation type="journal article" date="2019" name="IMA Fungus">
        <title>Genome sequencing and comparison of five Tilletia species to identify candidate genes for the detection of regulated species infecting wheat.</title>
        <authorList>
            <person name="Nguyen H.D.T."/>
            <person name="Sultana T."/>
            <person name="Kesanakurti P."/>
            <person name="Hambleton S."/>
        </authorList>
    </citation>
    <scope>NUCLEOTIDE SEQUENCE</scope>
    <source>
        <strain evidence="4">DAOMC 236422</strain>
    </source>
</reference>
<evidence type="ECO:0000313" key="4">
    <source>
        <dbReference type="EMBL" id="KAE8271190.1"/>
    </source>
</evidence>
<name>A0A8X7NEY7_9BASI</name>
<reference evidence="4" key="1">
    <citation type="submission" date="2016-04" db="EMBL/GenBank/DDBJ databases">
        <authorList>
            <person name="Nguyen H.D."/>
            <person name="Samba Siva P."/>
            <person name="Cullis J."/>
            <person name="Levesque C.A."/>
            <person name="Hambleton S."/>
        </authorList>
    </citation>
    <scope>NUCLEOTIDE SEQUENCE</scope>
    <source>
        <strain evidence="4">DAOMC 236422</strain>
    </source>
</reference>
<keyword evidence="5" id="KW-1185">Reference proteome</keyword>
<protein>
    <recommendedName>
        <fullName evidence="3">DUF155 domain-containing protein</fullName>
    </recommendedName>
</protein>
<dbReference type="Proteomes" id="UP000078113">
    <property type="component" value="Unassembled WGS sequence"/>
</dbReference>
<feature type="region of interest" description="Disordered" evidence="2">
    <location>
        <begin position="201"/>
        <end position="256"/>
    </location>
</feature>
<evidence type="ECO:0000256" key="2">
    <source>
        <dbReference type="SAM" id="MobiDB-lite"/>
    </source>
</evidence>
<organism evidence="4 5">
    <name type="scientific">Tilletia walkeri</name>
    <dbReference type="NCBI Taxonomy" id="117179"/>
    <lineage>
        <taxon>Eukaryota</taxon>
        <taxon>Fungi</taxon>
        <taxon>Dikarya</taxon>
        <taxon>Basidiomycota</taxon>
        <taxon>Ustilaginomycotina</taxon>
        <taxon>Exobasidiomycetes</taxon>
        <taxon>Tilletiales</taxon>
        <taxon>Tilletiaceae</taxon>
        <taxon>Tilletia</taxon>
    </lineage>
</organism>
<proteinExistence type="inferred from homology"/>
<dbReference type="InterPro" id="IPR051624">
    <property type="entry name" value="RMD1/Sad1-interacting"/>
</dbReference>
<feature type="compositionally biased region" description="Polar residues" evidence="2">
    <location>
        <begin position="310"/>
        <end position="320"/>
    </location>
</feature>
<dbReference type="EMBL" id="LWDG02000025">
    <property type="protein sequence ID" value="KAE8271190.1"/>
    <property type="molecule type" value="Genomic_DNA"/>
</dbReference>
<feature type="compositionally biased region" description="Pro residues" evidence="2">
    <location>
        <begin position="76"/>
        <end position="87"/>
    </location>
</feature>
<dbReference type="GO" id="GO:0070131">
    <property type="term" value="P:positive regulation of mitochondrial translation"/>
    <property type="evidence" value="ECO:0007669"/>
    <property type="project" value="TreeGrafter"/>
</dbReference>
<comment type="caution">
    <text evidence="4">The sequence shown here is derived from an EMBL/GenBank/DDBJ whole genome shotgun (WGS) entry which is preliminary data.</text>
</comment>
<dbReference type="GO" id="GO:0005739">
    <property type="term" value="C:mitochondrion"/>
    <property type="evidence" value="ECO:0007669"/>
    <property type="project" value="UniProtKB-ARBA"/>
</dbReference>
<feature type="compositionally biased region" description="Low complexity" evidence="2">
    <location>
        <begin position="206"/>
        <end position="251"/>
    </location>
</feature>
<feature type="domain" description="DUF155" evidence="3">
    <location>
        <begin position="173"/>
        <end position="365"/>
    </location>
</feature>
<feature type="compositionally biased region" description="Low complexity" evidence="2">
    <location>
        <begin position="60"/>
        <end position="75"/>
    </location>
</feature>